<comment type="subcellular location">
    <subcellularLocation>
        <location evidence="1">Cell membrane</location>
        <topology evidence="1">Lipid-anchor</topology>
        <topology evidence="1">GPI-anchor</topology>
    </subcellularLocation>
</comment>
<proteinExistence type="inferred from homology"/>
<evidence type="ECO:0000256" key="2">
    <source>
        <dbReference type="ARBA" id="ARBA00009748"/>
    </source>
</evidence>
<dbReference type="GO" id="GO:0098552">
    <property type="term" value="C:side of membrane"/>
    <property type="evidence" value="ECO:0007669"/>
    <property type="project" value="UniProtKB-KW"/>
</dbReference>
<protein>
    <recommendedName>
        <fullName evidence="10">Bifunctional inhibitor/plant lipid transfer protein/seed storage helical domain-containing protein</fullName>
    </recommendedName>
</protein>
<feature type="domain" description="Bifunctional inhibitor/plant lipid transfer protein/seed storage helical" evidence="10">
    <location>
        <begin position="36"/>
        <end position="116"/>
    </location>
</feature>
<dbReference type="InterPro" id="IPR016140">
    <property type="entry name" value="Bifunc_inhib/LTP/seed_store"/>
</dbReference>
<keyword evidence="3" id="KW-1003">Cell membrane</keyword>
<evidence type="ECO:0000256" key="5">
    <source>
        <dbReference type="ARBA" id="ARBA00022729"/>
    </source>
</evidence>
<evidence type="ECO:0000256" key="8">
    <source>
        <dbReference type="ARBA" id="ARBA00023288"/>
    </source>
</evidence>
<keyword evidence="12" id="KW-1185">Reference proteome</keyword>
<evidence type="ECO:0000256" key="4">
    <source>
        <dbReference type="ARBA" id="ARBA00022622"/>
    </source>
</evidence>
<evidence type="ECO:0000259" key="10">
    <source>
        <dbReference type="SMART" id="SM00499"/>
    </source>
</evidence>
<evidence type="ECO:0000256" key="7">
    <source>
        <dbReference type="ARBA" id="ARBA00023180"/>
    </source>
</evidence>
<evidence type="ECO:0000256" key="3">
    <source>
        <dbReference type="ARBA" id="ARBA00022475"/>
    </source>
</evidence>
<dbReference type="SUPFAM" id="SSF47699">
    <property type="entry name" value="Bifunctional inhibitor/lipid-transfer protein/seed storage 2S albumin"/>
    <property type="match status" value="1"/>
</dbReference>
<keyword evidence="8" id="KW-0449">Lipoprotein</keyword>
<evidence type="ECO:0000256" key="6">
    <source>
        <dbReference type="ARBA" id="ARBA00023157"/>
    </source>
</evidence>
<name>A0AAN7GDB5_9MYRT</name>
<keyword evidence="5 9" id="KW-0732">Signal</keyword>
<sequence>MKFTLSLFIVSLLAAAHGPSPSLADKSLAPAPAVDCLSLIIGEMSDCLSFVSNGSTTTKPEGKCCSGLKTVLSTDPECLCLALKTSDQYGLTLNITKTLTLPSVCKLSNAASLSSCISSSSPAASAAPGPGATSPVIGGNVPAPILAPGSSGSVRPAAVSLGYLVSALAICLVLHI</sequence>
<dbReference type="AlphaFoldDB" id="A0AAN7GDB5"/>
<comment type="caution">
    <text evidence="11">The sequence shown here is derived from an EMBL/GenBank/DDBJ whole genome shotgun (WGS) entry which is preliminary data.</text>
</comment>
<feature type="chain" id="PRO_5042850468" description="Bifunctional inhibitor/plant lipid transfer protein/seed storage helical domain-containing protein" evidence="9">
    <location>
        <begin position="25"/>
        <end position="176"/>
    </location>
</feature>
<reference evidence="11 12" key="1">
    <citation type="journal article" date="2023" name="Hortic Res">
        <title>Pangenome of water caltrop reveals structural variations and asymmetric subgenome divergence after allopolyploidization.</title>
        <authorList>
            <person name="Zhang X."/>
            <person name="Chen Y."/>
            <person name="Wang L."/>
            <person name="Yuan Y."/>
            <person name="Fang M."/>
            <person name="Shi L."/>
            <person name="Lu R."/>
            <person name="Comes H.P."/>
            <person name="Ma Y."/>
            <person name="Chen Y."/>
            <person name="Huang G."/>
            <person name="Zhou Y."/>
            <person name="Zheng Z."/>
            <person name="Qiu Y."/>
        </authorList>
    </citation>
    <scope>NUCLEOTIDE SEQUENCE [LARGE SCALE GENOMIC DNA]</scope>
    <source>
        <tissue evidence="11">Roots</tissue>
    </source>
</reference>
<dbReference type="CDD" id="cd00010">
    <property type="entry name" value="AAI_LTSS"/>
    <property type="match status" value="1"/>
</dbReference>
<dbReference type="SMART" id="SM00499">
    <property type="entry name" value="AAI"/>
    <property type="match status" value="1"/>
</dbReference>
<evidence type="ECO:0000256" key="9">
    <source>
        <dbReference type="SAM" id="SignalP"/>
    </source>
</evidence>
<dbReference type="EMBL" id="JAXIOK010000023">
    <property type="protein sequence ID" value="KAK4743246.1"/>
    <property type="molecule type" value="Genomic_DNA"/>
</dbReference>
<dbReference type="PANTHER" id="PTHR33044">
    <property type="entry name" value="BIFUNCTIONAL INHIBITOR/LIPID-TRANSFER PROTEIN/SEED STORAGE 2S ALBUMIN SUPERFAMILY PROTEIN-RELATED"/>
    <property type="match status" value="1"/>
</dbReference>
<accession>A0AAN7GDB5</accession>
<keyword evidence="4" id="KW-0472">Membrane</keyword>
<dbReference type="InterPro" id="IPR043325">
    <property type="entry name" value="LTSS"/>
</dbReference>
<dbReference type="InterPro" id="IPR036312">
    <property type="entry name" value="Bifun_inhib/LTP/seed_sf"/>
</dbReference>
<feature type="signal peptide" evidence="9">
    <location>
        <begin position="1"/>
        <end position="24"/>
    </location>
</feature>
<evidence type="ECO:0000313" key="11">
    <source>
        <dbReference type="EMBL" id="KAK4743246.1"/>
    </source>
</evidence>
<comment type="similarity">
    <text evidence="2">Belongs to the plant LTP family.</text>
</comment>
<dbReference type="Gene3D" id="1.10.110.10">
    <property type="entry name" value="Plant lipid-transfer and hydrophobic proteins"/>
    <property type="match status" value="1"/>
</dbReference>
<evidence type="ECO:0000313" key="12">
    <source>
        <dbReference type="Proteomes" id="UP001345219"/>
    </source>
</evidence>
<dbReference type="Proteomes" id="UP001345219">
    <property type="component" value="Chromosome 1"/>
</dbReference>
<evidence type="ECO:0000256" key="1">
    <source>
        <dbReference type="ARBA" id="ARBA00004609"/>
    </source>
</evidence>
<keyword evidence="7" id="KW-0325">Glycoprotein</keyword>
<keyword evidence="4" id="KW-0336">GPI-anchor</keyword>
<dbReference type="Pfam" id="PF14368">
    <property type="entry name" value="LTP_2"/>
    <property type="match status" value="1"/>
</dbReference>
<gene>
    <name evidence="11" type="ORF">SAY87_001247</name>
</gene>
<dbReference type="GO" id="GO:0005886">
    <property type="term" value="C:plasma membrane"/>
    <property type="evidence" value="ECO:0007669"/>
    <property type="project" value="UniProtKB-SubCell"/>
</dbReference>
<organism evidence="11 12">
    <name type="scientific">Trapa incisa</name>
    <dbReference type="NCBI Taxonomy" id="236973"/>
    <lineage>
        <taxon>Eukaryota</taxon>
        <taxon>Viridiplantae</taxon>
        <taxon>Streptophyta</taxon>
        <taxon>Embryophyta</taxon>
        <taxon>Tracheophyta</taxon>
        <taxon>Spermatophyta</taxon>
        <taxon>Magnoliopsida</taxon>
        <taxon>eudicotyledons</taxon>
        <taxon>Gunneridae</taxon>
        <taxon>Pentapetalae</taxon>
        <taxon>rosids</taxon>
        <taxon>malvids</taxon>
        <taxon>Myrtales</taxon>
        <taxon>Lythraceae</taxon>
        <taxon>Trapa</taxon>
    </lineage>
</organism>
<keyword evidence="6" id="KW-1015">Disulfide bond</keyword>